<dbReference type="EMBL" id="JAJVCN010000001">
    <property type="protein sequence ID" value="MCE7003207.1"/>
    <property type="molecule type" value="Genomic_DNA"/>
</dbReference>
<evidence type="ECO:0000259" key="2">
    <source>
        <dbReference type="Pfam" id="PF02543"/>
    </source>
</evidence>
<gene>
    <name evidence="4" type="ORF">LWC34_10240</name>
</gene>
<keyword evidence="5" id="KW-1185">Reference proteome</keyword>
<name>A0ABS8ZBM1_9PSEU</name>
<proteinExistence type="inferred from homology"/>
<feature type="domain" description="Carbamoyltransferase" evidence="2">
    <location>
        <begin position="135"/>
        <end position="356"/>
    </location>
</feature>
<dbReference type="Proteomes" id="UP001521150">
    <property type="component" value="Unassembled WGS sequence"/>
</dbReference>
<evidence type="ECO:0000259" key="3">
    <source>
        <dbReference type="Pfam" id="PF16861"/>
    </source>
</evidence>
<comment type="caution">
    <text evidence="4">The sequence shown here is derived from an EMBL/GenBank/DDBJ whole genome shotgun (WGS) entry which is preliminary data.</text>
</comment>
<dbReference type="Gene3D" id="3.30.420.40">
    <property type="match status" value="2"/>
</dbReference>
<dbReference type="RefSeq" id="WP_233724759.1">
    <property type="nucleotide sequence ID" value="NZ_JAJVCN010000001.1"/>
</dbReference>
<sequence length="592" mass="64006">MTVILGYSGLDGSGEFKQAAFPGLTAAENRLFQGLDSAAALIVDDHLVAAVQQERYSGDKSDHRFPVDAIRSCLRIAGLSVSDIDEVRHNFDYGPARIFSLGDPVSRHRYDTVYAPERQTSLLHQHFPELSGLAVRAVDHHHTHALTAAVPSGFDEALVVVLDGMGELHSVSVHLWRSGTLTRLAALDFRSSLGLFYAMLTLHLGFWPNSDEYKVMALAASGDPSRFASAMEQAVVLRAEGRFEVPVLQLNRDSVSKETFAGSRQWLASQGCPGRDGDVTQTHIDLVTAAQRRLEQAITHLVDHWVFRTGVRRVAFAGGVALNCVAIGKLAASGVVDAVYVQPAAGDEGTAVGAALSGADLLRASAGYPALTFLGPDVDSDQVPTDQPYFSASVANAESVAARLLSEGLVVGWAQGRLEFGPRALGNRSILADPRRREMRERVNAAVKFREDFRPLAPAVKSECATRYFSIPAGTNMRHMTVAVPVLPDRAADIPAVVHDDGTARVQQVYAAEHPRFWRILDEFERLTGVGVLMNTSLNVKGQPTARSASEAYRTFDSSSLDVLFIGDRLYAKDSAVPTVLSILDSAIPLRG</sequence>
<feature type="domain" description="Carbamoyltransferase" evidence="2">
    <location>
        <begin position="36"/>
        <end position="87"/>
    </location>
</feature>
<dbReference type="InterPro" id="IPR043129">
    <property type="entry name" value="ATPase_NBD"/>
</dbReference>
<evidence type="ECO:0000313" key="5">
    <source>
        <dbReference type="Proteomes" id="UP001521150"/>
    </source>
</evidence>
<dbReference type="InterPro" id="IPR031730">
    <property type="entry name" value="Carbam_trans_C"/>
</dbReference>
<dbReference type="Pfam" id="PF16861">
    <property type="entry name" value="Carbam_trans_C"/>
    <property type="match status" value="1"/>
</dbReference>
<reference evidence="4 5" key="1">
    <citation type="submission" date="2021-12" db="EMBL/GenBank/DDBJ databases">
        <title>Genome sequence of Kibdelosporangium philippinense ATCC 49844.</title>
        <authorList>
            <person name="Fedorov E.A."/>
            <person name="Omeragic M."/>
            <person name="Shalygina K.F."/>
            <person name="Maclea K.S."/>
        </authorList>
    </citation>
    <scope>NUCLEOTIDE SEQUENCE [LARGE SCALE GENOMIC DNA]</scope>
    <source>
        <strain evidence="4 5">ATCC 49844</strain>
    </source>
</reference>
<dbReference type="PANTHER" id="PTHR34847">
    <property type="entry name" value="NODULATION PROTEIN U"/>
    <property type="match status" value="1"/>
</dbReference>
<accession>A0ABS8ZBM1</accession>
<protein>
    <submittedName>
        <fullName evidence="4">Carbamoyltransferase</fullName>
    </submittedName>
</protein>
<organism evidence="4 5">
    <name type="scientific">Kibdelosporangium philippinense</name>
    <dbReference type="NCBI Taxonomy" id="211113"/>
    <lineage>
        <taxon>Bacteria</taxon>
        <taxon>Bacillati</taxon>
        <taxon>Actinomycetota</taxon>
        <taxon>Actinomycetes</taxon>
        <taxon>Pseudonocardiales</taxon>
        <taxon>Pseudonocardiaceae</taxon>
        <taxon>Kibdelosporangium</taxon>
    </lineage>
</organism>
<dbReference type="Pfam" id="PF02543">
    <property type="entry name" value="Carbam_trans_N"/>
    <property type="match status" value="2"/>
</dbReference>
<feature type="domain" description="Carbamoyltransferase C-terminal" evidence="3">
    <location>
        <begin position="402"/>
        <end position="573"/>
    </location>
</feature>
<evidence type="ECO:0000313" key="4">
    <source>
        <dbReference type="EMBL" id="MCE7003207.1"/>
    </source>
</evidence>
<dbReference type="InterPro" id="IPR038152">
    <property type="entry name" value="Carbam_trans_C_sf"/>
</dbReference>
<dbReference type="InterPro" id="IPR003696">
    <property type="entry name" value="Carbtransf_dom"/>
</dbReference>
<dbReference type="SUPFAM" id="SSF53067">
    <property type="entry name" value="Actin-like ATPase domain"/>
    <property type="match status" value="1"/>
</dbReference>
<comment type="similarity">
    <text evidence="1">Belongs to the NodU/CmcH family.</text>
</comment>
<dbReference type="Gene3D" id="3.90.870.20">
    <property type="entry name" value="Carbamoyltransferase, C-terminal domain"/>
    <property type="match status" value="1"/>
</dbReference>
<dbReference type="PANTHER" id="PTHR34847:SF1">
    <property type="entry name" value="NODULATION PROTEIN U"/>
    <property type="match status" value="1"/>
</dbReference>
<dbReference type="InterPro" id="IPR051338">
    <property type="entry name" value="NodU/CmcH_Carbamoyltrnsfr"/>
</dbReference>
<evidence type="ECO:0000256" key="1">
    <source>
        <dbReference type="ARBA" id="ARBA00006129"/>
    </source>
</evidence>